<dbReference type="SUPFAM" id="SSF54523">
    <property type="entry name" value="Pili subunits"/>
    <property type="match status" value="1"/>
</dbReference>
<evidence type="ECO:0000256" key="1">
    <source>
        <dbReference type="SAM" id="MobiDB-lite"/>
    </source>
</evidence>
<dbReference type="EMBL" id="RAWI01000316">
    <property type="protein sequence ID" value="RKH96820.1"/>
    <property type="molecule type" value="Genomic_DNA"/>
</dbReference>
<keyword evidence="2" id="KW-1133">Transmembrane helix</keyword>
<protein>
    <submittedName>
        <fullName evidence="4">General secretion pathway protein GspG</fullName>
    </submittedName>
</protein>
<feature type="transmembrane region" description="Helical" evidence="2">
    <location>
        <begin position="20"/>
        <end position="40"/>
    </location>
</feature>
<feature type="compositionally biased region" description="Basic and acidic residues" evidence="1">
    <location>
        <begin position="126"/>
        <end position="141"/>
    </location>
</feature>
<keyword evidence="5" id="KW-1185">Reference proteome</keyword>
<organism evidence="4 5">
    <name type="scientific">Corallococcus praedator</name>
    <dbReference type="NCBI Taxonomy" id="2316724"/>
    <lineage>
        <taxon>Bacteria</taxon>
        <taxon>Pseudomonadati</taxon>
        <taxon>Myxococcota</taxon>
        <taxon>Myxococcia</taxon>
        <taxon>Myxococcales</taxon>
        <taxon>Cystobacterineae</taxon>
        <taxon>Myxococcaceae</taxon>
        <taxon>Corallococcus</taxon>
    </lineage>
</organism>
<evidence type="ECO:0000259" key="3">
    <source>
        <dbReference type="Pfam" id="PF08334"/>
    </source>
</evidence>
<dbReference type="Gene3D" id="3.30.700.10">
    <property type="entry name" value="Glycoprotein, Type 4 Pilin"/>
    <property type="match status" value="1"/>
</dbReference>
<accession>A0ABX9QAG4</accession>
<reference evidence="4 5" key="1">
    <citation type="submission" date="2018-09" db="EMBL/GenBank/DDBJ databases">
        <authorList>
            <person name="Livingstone P.G."/>
            <person name="Whitworth D.E."/>
        </authorList>
    </citation>
    <scope>NUCLEOTIDE SEQUENCE [LARGE SCALE GENOMIC DNA]</scope>
    <source>
        <strain evidence="4 5">CA031B</strain>
    </source>
</reference>
<keyword evidence="2" id="KW-0812">Transmembrane</keyword>
<feature type="domain" description="Type II secretion system protein GspG C-terminal" evidence="3">
    <location>
        <begin position="85"/>
        <end position="131"/>
    </location>
</feature>
<feature type="region of interest" description="Disordered" evidence="1">
    <location>
        <begin position="120"/>
        <end position="141"/>
    </location>
</feature>
<name>A0ABX9QAG4_9BACT</name>
<comment type="caution">
    <text evidence="4">The sequence shown here is derived from an EMBL/GenBank/DDBJ whole genome shotgun (WGS) entry which is preliminary data.</text>
</comment>
<evidence type="ECO:0000256" key="2">
    <source>
        <dbReference type="SAM" id="Phobius"/>
    </source>
</evidence>
<dbReference type="RefSeq" id="WP_120537799.1">
    <property type="nucleotide sequence ID" value="NZ_RAWI01000316.1"/>
</dbReference>
<dbReference type="Pfam" id="PF08334">
    <property type="entry name" value="T2SSG"/>
    <property type="match status" value="1"/>
</dbReference>
<evidence type="ECO:0000313" key="5">
    <source>
        <dbReference type="Proteomes" id="UP000278907"/>
    </source>
</evidence>
<evidence type="ECO:0000313" key="4">
    <source>
        <dbReference type="EMBL" id="RKH96820.1"/>
    </source>
</evidence>
<dbReference type="InterPro" id="IPR013545">
    <property type="entry name" value="T2SS_protein-GspG_C"/>
</dbReference>
<sequence>MAAASSHAPDASEKSRRSPLPWVAVVFAVGLILAVVLTAFHRRDNEQAHRIHADFAVILDALERYRGEHQGRLPEEGKLDAMLVPQYLPAVPLDPWGRAYQYASNSQGVFLATFGRENGRGGVGEDQDHTNHDGHQELLRK</sequence>
<dbReference type="Proteomes" id="UP000278907">
    <property type="component" value="Unassembled WGS sequence"/>
</dbReference>
<keyword evidence="2" id="KW-0472">Membrane</keyword>
<dbReference type="InterPro" id="IPR045584">
    <property type="entry name" value="Pilin-like"/>
</dbReference>
<proteinExistence type="predicted"/>
<gene>
    <name evidence="4" type="ORF">D7Y13_30545</name>
</gene>